<feature type="domain" description="PPM-type phosphatase" evidence="1">
    <location>
        <begin position="10"/>
        <end position="225"/>
    </location>
</feature>
<comment type="caution">
    <text evidence="2">The sequence shown here is derived from an EMBL/GenBank/DDBJ whole genome shotgun (WGS) entry which is preliminary data.</text>
</comment>
<protein>
    <recommendedName>
        <fullName evidence="1">PPM-type phosphatase domain-containing protein</fullName>
    </recommendedName>
</protein>
<organism evidence="2 3">
    <name type="scientific">Paenibacillus silvae</name>
    <dbReference type="NCBI Taxonomy" id="1325358"/>
    <lineage>
        <taxon>Bacteria</taxon>
        <taxon>Bacillati</taxon>
        <taxon>Bacillota</taxon>
        <taxon>Bacilli</taxon>
        <taxon>Bacillales</taxon>
        <taxon>Paenibacillaceae</taxon>
        <taxon>Paenibacillus</taxon>
    </lineage>
</organism>
<dbReference type="InterPro" id="IPR001932">
    <property type="entry name" value="PPM-type_phosphatase-like_dom"/>
</dbReference>
<keyword evidence="3" id="KW-1185">Reference proteome</keyword>
<evidence type="ECO:0000313" key="2">
    <source>
        <dbReference type="EMBL" id="GGH68644.1"/>
    </source>
</evidence>
<dbReference type="Gene3D" id="3.60.40.10">
    <property type="entry name" value="PPM-type phosphatase domain"/>
    <property type="match status" value="1"/>
</dbReference>
<evidence type="ECO:0000259" key="1">
    <source>
        <dbReference type="Pfam" id="PF13672"/>
    </source>
</evidence>
<proteinExistence type="predicted"/>
<dbReference type="RefSeq" id="WP_188594409.1">
    <property type="nucleotide sequence ID" value="NZ_BMFU01000012.1"/>
</dbReference>
<dbReference type="Proteomes" id="UP000652153">
    <property type="component" value="Unassembled WGS sequence"/>
</dbReference>
<dbReference type="InterPro" id="IPR036457">
    <property type="entry name" value="PPM-type-like_dom_sf"/>
</dbReference>
<dbReference type="SUPFAM" id="SSF81606">
    <property type="entry name" value="PP2C-like"/>
    <property type="match status" value="1"/>
</dbReference>
<accession>A0ABQ1ZLC8</accession>
<sequence>MWKYANASVRGTSHEKSGIPCQDYSLCHLIQTSNDNEVLIAVLSDGAGSAKHSEIGSELACSLFVDEITSYVSTGNYIHDLNREFYEEWIIRFQNEIKVRAEAKELSTREFACTYLSVVIDRSCAVFAQIGDGAIVTNSPEEEDEYNWQFWPQQGEYENTTFFLTQTNAREMLQFSLLSGRICSEIALFSDGIQRLALHYQSQSAYSPFFRPFFSALRDQQETESINYINSLGAFLDSDNVNSRTDDDKSLILATRRQTMNFEHY</sequence>
<dbReference type="Pfam" id="PF13672">
    <property type="entry name" value="PP2C_2"/>
    <property type="match status" value="1"/>
</dbReference>
<dbReference type="EMBL" id="BMFU01000012">
    <property type="protein sequence ID" value="GGH68644.1"/>
    <property type="molecule type" value="Genomic_DNA"/>
</dbReference>
<reference evidence="3" key="1">
    <citation type="journal article" date="2019" name="Int. J. Syst. Evol. Microbiol.">
        <title>The Global Catalogue of Microorganisms (GCM) 10K type strain sequencing project: providing services to taxonomists for standard genome sequencing and annotation.</title>
        <authorList>
            <consortium name="The Broad Institute Genomics Platform"/>
            <consortium name="The Broad Institute Genome Sequencing Center for Infectious Disease"/>
            <person name="Wu L."/>
            <person name="Ma J."/>
        </authorList>
    </citation>
    <scope>NUCLEOTIDE SEQUENCE [LARGE SCALE GENOMIC DNA]</scope>
    <source>
        <strain evidence="3">CGMCC 1.12770</strain>
    </source>
</reference>
<gene>
    <name evidence="2" type="ORF">GCM10008014_51280</name>
</gene>
<evidence type="ECO:0000313" key="3">
    <source>
        <dbReference type="Proteomes" id="UP000652153"/>
    </source>
</evidence>
<name>A0ABQ1ZLC8_9BACL</name>